<dbReference type="PANTHER" id="PTHR33375">
    <property type="entry name" value="CHROMOSOME-PARTITIONING PROTEIN PARB-RELATED"/>
    <property type="match status" value="1"/>
</dbReference>
<dbReference type="Gene3D" id="1.10.10.2830">
    <property type="match status" value="1"/>
</dbReference>
<proteinExistence type="inferred from homology"/>
<comment type="caution">
    <text evidence="5">The sequence shown here is derived from an EMBL/GenBank/DDBJ whole genome shotgun (WGS) entry which is preliminary data.</text>
</comment>
<dbReference type="Gene3D" id="3.90.1530.30">
    <property type="match status" value="1"/>
</dbReference>
<dbReference type="InterPro" id="IPR050336">
    <property type="entry name" value="Chromosome_partition/occlusion"/>
</dbReference>
<protein>
    <submittedName>
        <fullName evidence="5">ParB family chromosome partitioning protein</fullName>
    </submittedName>
</protein>
<dbReference type="InterPro" id="IPR036086">
    <property type="entry name" value="ParB/Sulfiredoxin_sf"/>
</dbReference>
<evidence type="ECO:0000256" key="3">
    <source>
        <dbReference type="SAM" id="MobiDB-lite"/>
    </source>
</evidence>
<sequence length="530" mass="57179">MKGLVSVGTATKETVTGAKSPARKGKARASVPAVEEISAESTPVAGSLLGDLPAGARLVPVDQLRPHPSNPRREVGDVSELADSIREHGIRQNLLAVPDPGDEARFRLVIGHRRHAAAVVAGLAEVPVVIDPTLSEADQLELMLVENIQRSDLTAVEEADGFQGLLDLGLSQDQVAKRVGRSQSHVSNRIKLIGLPEKAREAVHARTLTLAQAEAIADVEDIPGATAALDEALNGDASNVSFVVSRLQLFRTRLESATEVLDDLEALGVTVIREYMSTQPPGRLFAYAYNSHPDTFAALVPKVQAALAEEHPGHFTAFISSSGPDVYRAFTPEEQEARDAAAKAAAPKTQADPPWLVEQRKRDARRKELEEKFGVMATDEQDYRAAFVKELLQAGEPLDGSFSAALWPLIGQAFVRATFYDDVPEFFNSALLDNERLGEILGVPPLDENDDEDTHYEAVAEKLAQLDPATSVVVMTTAAWTIDHQDWGTTSQGDAELIRTWYTALQSLGYEPTPDALEALAALADVTDGK</sequence>
<dbReference type="GO" id="GO:0003677">
    <property type="term" value="F:DNA binding"/>
    <property type="evidence" value="ECO:0007669"/>
    <property type="project" value="InterPro"/>
</dbReference>
<dbReference type="Pfam" id="PF02195">
    <property type="entry name" value="ParB_N"/>
    <property type="match status" value="1"/>
</dbReference>
<dbReference type="InterPro" id="IPR003115">
    <property type="entry name" value="ParB_N"/>
</dbReference>
<gene>
    <name evidence="5" type="ORF">FB461_1967</name>
</gene>
<organism evidence="5 6">
    <name type="scientific">Rarobacter faecitabidus</name>
    <dbReference type="NCBI Taxonomy" id="13243"/>
    <lineage>
        <taxon>Bacteria</taxon>
        <taxon>Bacillati</taxon>
        <taxon>Actinomycetota</taxon>
        <taxon>Actinomycetes</taxon>
        <taxon>Micrococcales</taxon>
        <taxon>Rarobacteraceae</taxon>
        <taxon>Rarobacter</taxon>
    </lineage>
</organism>
<dbReference type="AlphaFoldDB" id="A0A542ZDY3"/>
<dbReference type="EMBL" id="VFOS01000003">
    <property type="protein sequence ID" value="TQL58552.1"/>
    <property type="molecule type" value="Genomic_DNA"/>
</dbReference>
<dbReference type="SUPFAM" id="SSF109709">
    <property type="entry name" value="KorB DNA-binding domain-like"/>
    <property type="match status" value="1"/>
</dbReference>
<evidence type="ECO:0000313" key="6">
    <source>
        <dbReference type="Proteomes" id="UP000315389"/>
    </source>
</evidence>
<evidence type="ECO:0000259" key="4">
    <source>
        <dbReference type="SMART" id="SM00470"/>
    </source>
</evidence>
<evidence type="ECO:0000256" key="1">
    <source>
        <dbReference type="ARBA" id="ARBA00006295"/>
    </source>
</evidence>
<dbReference type="InterPro" id="IPR004437">
    <property type="entry name" value="ParB/RepB/Spo0J"/>
</dbReference>
<comment type="similarity">
    <text evidence="1">Belongs to the ParB family.</text>
</comment>
<dbReference type="Proteomes" id="UP000315389">
    <property type="component" value="Unassembled WGS sequence"/>
</dbReference>
<dbReference type="Pfam" id="PF17762">
    <property type="entry name" value="HTH_ParB"/>
    <property type="match status" value="1"/>
</dbReference>
<keyword evidence="6" id="KW-1185">Reference proteome</keyword>
<evidence type="ECO:0000256" key="2">
    <source>
        <dbReference type="ARBA" id="ARBA00022829"/>
    </source>
</evidence>
<accession>A0A542ZDY3</accession>
<feature type="region of interest" description="Disordered" evidence="3">
    <location>
        <begin position="1"/>
        <end position="31"/>
    </location>
</feature>
<dbReference type="OrthoDB" id="3176965at2"/>
<dbReference type="InterPro" id="IPR041468">
    <property type="entry name" value="HTH_ParB/Spo0J"/>
</dbReference>
<dbReference type="FunFam" id="1.10.10.2830:FF:000001">
    <property type="entry name" value="Chromosome partitioning protein ParB"/>
    <property type="match status" value="1"/>
</dbReference>
<keyword evidence="2" id="KW-0159">Chromosome partition</keyword>
<feature type="domain" description="ParB-like N-terminal" evidence="4">
    <location>
        <begin position="57"/>
        <end position="148"/>
    </location>
</feature>
<name>A0A542ZDY3_RARFA</name>
<reference evidence="5 6" key="1">
    <citation type="submission" date="2019-06" db="EMBL/GenBank/DDBJ databases">
        <title>Sequencing the genomes of 1000 actinobacteria strains.</title>
        <authorList>
            <person name="Klenk H.-P."/>
        </authorList>
    </citation>
    <scope>NUCLEOTIDE SEQUENCE [LARGE SCALE GENOMIC DNA]</scope>
    <source>
        <strain evidence="5 6">DSM 4813</strain>
    </source>
</reference>
<evidence type="ECO:0000313" key="5">
    <source>
        <dbReference type="EMBL" id="TQL58552.1"/>
    </source>
</evidence>
<dbReference type="SUPFAM" id="SSF110849">
    <property type="entry name" value="ParB/Sulfiredoxin"/>
    <property type="match status" value="1"/>
</dbReference>
<dbReference type="NCBIfam" id="TIGR00180">
    <property type="entry name" value="parB_part"/>
    <property type="match status" value="1"/>
</dbReference>
<dbReference type="SMART" id="SM00470">
    <property type="entry name" value="ParB"/>
    <property type="match status" value="1"/>
</dbReference>
<dbReference type="PANTHER" id="PTHR33375:SF1">
    <property type="entry name" value="CHROMOSOME-PARTITIONING PROTEIN PARB-RELATED"/>
    <property type="match status" value="1"/>
</dbReference>
<dbReference type="GO" id="GO:0007059">
    <property type="term" value="P:chromosome segregation"/>
    <property type="evidence" value="ECO:0007669"/>
    <property type="project" value="UniProtKB-KW"/>
</dbReference>
<dbReference type="GO" id="GO:0005694">
    <property type="term" value="C:chromosome"/>
    <property type="evidence" value="ECO:0007669"/>
    <property type="project" value="TreeGrafter"/>
</dbReference>